<gene>
    <name evidence="1" type="ORF">ILYODFUR_029720</name>
</gene>
<evidence type="ECO:0000313" key="2">
    <source>
        <dbReference type="Proteomes" id="UP001482620"/>
    </source>
</evidence>
<name>A0ABV0UBB2_9TELE</name>
<reference evidence="1 2" key="1">
    <citation type="submission" date="2021-06" db="EMBL/GenBank/DDBJ databases">
        <authorList>
            <person name="Palmer J.M."/>
        </authorList>
    </citation>
    <scope>NUCLEOTIDE SEQUENCE [LARGE SCALE GENOMIC DNA]</scope>
    <source>
        <strain evidence="2">if_2019</strain>
        <tissue evidence="1">Muscle</tissue>
    </source>
</reference>
<proteinExistence type="predicted"/>
<dbReference type="Proteomes" id="UP001482620">
    <property type="component" value="Unassembled WGS sequence"/>
</dbReference>
<dbReference type="EMBL" id="JAHRIQ010062200">
    <property type="protein sequence ID" value="MEQ2241857.1"/>
    <property type="molecule type" value="Genomic_DNA"/>
</dbReference>
<organism evidence="1 2">
    <name type="scientific">Ilyodon furcidens</name>
    <name type="common">goldbreast splitfin</name>
    <dbReference type="NCBI Taxonomy" id="33524"/>
    <lineage>
        <taxon>Eukaryota</taxon>
        <taxon>Metazoa</taxon>
        <taxon>Chordata</taxon>
        <taxon>Craniata</taxon>
        <taxon>Vertebrata</taxon>
        <taxon>Euteleostomi</taxon>
        <taxon>Actinopterygii</taxon>
        <taxon>Neopterygii</taxon>
        <taxon>Teleostei</taxon>
        <taxon>Neoteleostei</taxon>
        <taxon>Acanthomorphata</taxon>
        <taxon>Ovalentaria</taxon>
        <taxon>Atherinomorphae</taxon>
        <taxon>Cyprinodontiformes</taxon>
        <taxon>Goodeidae</taxon>
        <taxon>Ilyodon</taxon>
    </lineage>
</organism>
<protein>
    <submittedName>
        <fullName evidence="1">Uncharacterized protein</fullName>
    </submittedName>
</protein>
<sequence>MLFCWSLLSSFFLNTSLLSLILTLSCFCILFNNSLSLSLSDGSFFLVKQVLQVTGDPGFVIGEASHRSGGDGGIHTDVYIVSETLSHGIDVLSMWLAQCI</sequence>
<evidence type="ECO:0000313" key="1">
    <source>
        <dbReference type="EMBL" id="MEQ2241857.1"/>
    </source>
</evidence>
<keyword evidence="2" id="KW-1185">Reference proteome</keyword>
<accession>A0ABV0UBB2</accession>
<comment type="caution">
    <text evidence="1">The sequence shown here is derived from an EMBL/GenBank/DDBJ whole genome shotgun (WGS) entry which is preliminary data.</text>
</comment>